<evidence type="ECO:0000256" key="5">
    <source>
        <dbReference type="SAM" id="Phobius"/>
    </source>
</evidence>
<feature type="transmembrane region" description="Helical" evidence="5">
    <location>
        <begin position="201"/>
        <end position="218"/>
    </location>
</feature>
<name>A0A087M5X1_9HYPH</name>
<feature type="transmembrane region" description="Helical" evidence="5">
    <location>
        <begin position="253"/>
        <end position="268"/>
    </location>
</feature>
<feature type="transmembrane region" description="Helical" evidence="5">
    <location>
        <begin position="110"/>
        <end position="127"/>
    </location>
</feature>
<feature type="domain" description="Integral membrane bound transporter" evidence="6">
    <location>
        <begin position="197"/>
        <end position="319"/>
    </location>
</feature>
<feature type="transmembrane region" description="Helical" evidence="5">
    <location>
        <begin position="139"/>
        <end position="157"/>
    </location>
</feature>
<evidence type="ECO:0000313" key="7">
    <source>
        <dbReference type="EMBL" id="KFL32274.1"/>
    </source>
</evidence>
<gene>
    <name evidence="7" type="ORF">JP75_04780</name>
</gene>
<keyword evidence="8" id="KW-1185">Reference proteome</keyword>
<dbReference type="OrthoDB" id="7942634at2"/>
<keyword evidence="4 5" id="KW-0472">Membrane</keyword>
<dbReference type="AlphaFoldDB" id="A0A087M5X1"/>
<evidence type="ECO:0000256" key="4">
    <source>
        <dbReference type="ARBA" id="ARBA00023136"/>
    </source>
</evidence>
<dbReference type="Proteomes" id="UP000028981">
    <property type="component" value="Unassembled WGS sequence"/>
</dbReference>
<feature type="transmembrane region" description="Helical" evidence="5">
    <location>
        <begin position="280"/>
        <end position="298"/>
    </location>
</feature>
<evidence type="ECO:0000313" key="8">
    <source>
        <dbReference type="Proteomes" id="UP000028981"/>
    </source>
</evidence>
<sequence>METLPRVDANEDPYLALRTMLGVALLFALAEPLGMTQPMLPIAIGMSLLSGQRGALTPRTFAGPIMLPIIAVIFSWLAAVTVNEPMLFIIMNVVLAAGGIALMLFRGSRAGMMLTVFPAMMSISALYNEYALVAIRDSMVSGGLMVGVAAVVTNLLFPPKTKRVHVEQPKPHVSRNPAVELGIRVAVYLAVLIATYATNNISLLIAPIMMVFICAEPDHGGRIEQVVDRGGGTIIGAIVGILALFVYNLVPQFIVLLLLLAVITYVLIDRMTTGPARPQYYQYVCSVALVVVLSSIYGTNSAFEVVVQRVSITVGIMLAGIVLLSLLETMFVQRDDSPEELAPAAS</sequence>
<reference evidence="7 8" key="1">
    <citation type="submission" date="2014-08" db="EMBL/GenBank/DDBJ databases">
        <authorList>
            <person name="Hassan Y.I."/>
            <person name="Lepp D."/>
            <person name="Zhou T."/>
        </authorList>
    </citation>
    <scope>NUCLEOTIDE SEQUENCE [LARGE SCALE GENOMIC DNA]</scope>
    <source>
        <strain evidence="7 8">IFO13584</strain>
    </source>
</reference>
<evidence type="ECO:0000256" key="2">
    <source>
        <dbReference type="ARBA" id="ARBA00022692"/>
    </source>
</evidence>
<keyword evidence="3 5" id="KW-1133">Transmembrane helix</keyword>
<organism evidence="7 8">
    <name type="scientific">Devosia riboflavina</name>
    <dbReference type="NCBI Taxonomy" id="46914"/>
    <lineage>
        <taxon>Bacteria</taxon>
        <taxon>Pseudomonadati</taxon>
        <taxon>Pseudomonadota</taxon>
        <taxon>Alphaproteobacteria</taxon>
        <taxon>Hyphomicrobiales</taxon>
        <taxon>Devosiaceae</taxon>
        <taxon>Devosia</taxon>
    </lineage>
</organism>
<dbReference type="RefSeq" id="WP_035079856.1">
    <property type="nucleotide sequence ID" value="NZ_JQGC01000003.1"/>
</dbReference>
<feature type="transmembrane region" description="Helical" evidence="5">
    <location>
        <begin position="86"/>
        <end position="105"/>
    </location>
</feature>
<evidence type="ECO:0000259" key="6">
    <source>
        <dbReference type="Pfam" id="PF13515"/>
    </source>
</evidence>
<feature type="transmembrane region" description="Helical" evidence="5">
    <location>
        <begin position="310"/>
        <end position="327"/>
    </location>
</feature>
<dbReference type="Pfam" id="PF13515">
    <property type="entry name" value="FUSC_2"/>
    <property type="match status" value="1"/>
</dbReference>
<feature type="transmembrane region" description="Helical" evidence="5">
    <location>
        <begin position="230"/>
        <end position="247"/>
    </location>
</feature>
<dbReference type="InterPro" id="IPR049453">
    <property type="entry name" value="Memb_transporter_dom"/>
</dbReference>
<comment type="caution">
    <text evidence="7">The sequence shown here is derived from an EMBL/GenBank/DDBJ whole genome shotgun (WGS) entry which is preliminary data.</text>
</comment>
<evidence type="ECO:0000256" key="3">
    <source>
        <dbReference type="ARBA" id="ARBA00022989"/>
    </source>
</evidence>
<comment type="subcellular location">
    <subcellularLocation>
        <location evidence="1">Membrane</location>
        <topology evidence="1">Multi-pass membrane protein</topology>
    </subcellularLocation>
</comment>
<feature type="transmembrane region" description="Helical" evidence="5">
    <location>
        <begin position="20"/>
        <end position="49"/>
    </location>
</feature>
<dbReference type="GO" id="GO:0016020">
    <property type="term" value="C:membrane"/>
    <property type="evidence" value="ECO:0007669"/>
    <property type="project" value="UniProtKB-SubCell"/>
</dbReference>
<keyword evidence="2 5" id="KW-0812">Transmembrane</keyword>
<dbReference type="EMBL" id="JQGC01000003">
    <property type="protein sequence ID" value="KFL32274.1"/>
    <property type="molecule type" value="Genomic_DNA"/>
</dbReference>
<accession>A0A087M5X1</accession>
<evidence type="ECO:0000256" key="1">
    <source>
        <dbReference type="ARBA" id="ARBA00004141"/>
    </source>
</evidence>
<feature type="transmembrane region" description="Helical" evidence="5">
    <location>
        <begin position="61"/>
        <end position="80"/>
    </location>
</feature>
<protein>
    <recommendedName>
        <fullName evidence="6">Integral membrane bound transporter domain-containing protein</fullName>
    </recommendedName>
</protein>
<proteinExistence type="predicted"/>